<comment type="caution">
    <text evidence="2">The sequence shown here is derived from an EMBL/GenBank/DDBJ whole genome shotgun (WGS) entry which is preliminary data.</text>
</comment>
<gene>
    <name evidence="2" type="ORF">TeGR_g787</name>
</gene>
<proteinExistence type="predicted"/>
<feature type="transmembrane region" description="Helical" evidence="1">
    <location>
        <begin position="93"/>
        <end position="113"/>
    </location>
</feature>
<sequence length="243" mass="27235">MTPALPIRISRHLSGPALRHACTALGCILFGPIFVPEEWSFAYIPWFVYLTNWGFLPVFVYFTGHTVRRLLAIYKDELLSTPANAHPHASFEFCFHLMLTLQPFVVLGFWTLVFPVDGICGVKCLFVHGAACVLCWAELLLSRLPWNRELRFKILAVPVAWIVLQTIWVHALGKPPCYDVLQMNDGKSVGIAICALLFFVGTFTLSAKGCEWRDRRMRGTEVPGVELTQIAGVDDEAADANLI</sequence>
<dbReference type="EMBL" id="BRYB01000302">
    <property type="protein sequence ID" value="GMI27290.1"/>
    <property type="molecule type" value="Genomic_DNA"/>
</dbReference>
<name>A0ABQ6MJX7_9STRA</name>
<protein>
    <recommendedName>
        <fullName evidence="4">Transmembrane protein</fullName>
    </recommendedName>
</protein>
<evidence type="ECO:0008006" key="4">
    <source>
        <dbReference type="Google" id="ProtNLM"/>
    </source>
</evidence>
<accession>A0ABQ6MJX7</accession>
<evidence type="ECO:0000313" key="3">
    <source>
        <dbReference type="Proteomes" id="UP001165060"/>
    </source>
</evidence>
<keyword evidence="3" id="KW-1185">Reference proteome</keyword>
<feature type="transmembrane region" description="Helical" evidence="1">
    <location>
        <begin position="154"/>
        <end position="173"/>
    </location>
</feature>
<dbReference type="Proteomes" id="UP001165060">
    <property type="component" value="Unassembled WGS sequence"/>
</dbReference>
<evidence type="ECO:0000313" key="2">
    <source>
        <dbReference type="EMBL" id="GMI27290.1"/>
    </source>
</evidence>
<keyword evidence="1" id="KW-1133">Transmembrane helix</keyword>
<feature type="transmembrane region" description="Helical" evidence="1">
    <location>
        <begin position="41"/>
        <end position="62"/>
    </location>
</feature>
<evidence type="ECO:0000256" key="1">
    <source>
        <dbReference type="SAM" id="Phobius"/>
    </source>
</evidence>
<feature type="transmembrane region" description="Helical" evidence="1">
    <location>
        <begin position="125"/>
        <end position="142"/>
    </location>
</feature>
<feature type="transmembrane region" description="Helical" evidence="1">
    <location>
        <begin position="188"/>
        <end position="207"/>
    </location>
</feature>
<feature type="transmembrane region" description="Helical" evidence="1">
    <location>
        <begin position="17"/>
        <end position="35"/>
    </location>
</feature>
<keyword evidence="1" id="KW-0812">Transmembrane</keyword>
<keyword evidence="1" id="KW-0472">Membrane</keyword>
<reference evidence="2 3" key="1">
    <citation type="journal article" date="2023" name="Commun. Biol.">
        <title>Genome analysis of Parmales, the sister group of diatoms, reveals the evolutionary specialization of diatoms from phago-mixotrophs to photoautotrophs.</title>
        <authorList>
            <person name="Ban H."/>
            <person name="Sato S."/>
            <person name="Yoshikawa S."/>
            <person name="Yamada K."/>
            <person name="Nakamura Y."/>
            <person name="Ichinomiya M."/>
            <person name="Sato N."/>
            <person name="Blanc-Mathieu R."/>
            <person name="Endo H."/>
            <person name="Kuwata A."/>
            <person name="Ogata H."/>
        </authorList>
    </citation>
    <scope>NUCLEOTIDE SEQUENCE [LARGE SCALE GENOMIC DNA]</scope>
</reference>
<organism evidence="2 3">
    <name type="scientific">Tetraparma gracilis</name>
    <dbReference type="NCBI Taxonomy" id="2962635"/>
    <lineage>
        <taxon>Eukaryota</taxon>
        <taxon>Sar</taxon>
        <taxon>Stramenopiles</taxon>
        <taxon>Ochrophyta</taxon>
        <taxon>Bolidophyceae</taxon>
        <taxon>Parmales</taxon>
        <taxon>Triparmaceae</taxon>
        <taxon>Tetraparma</taxon>
    </lineage>
</organism>